<evidence type="ECO:0000259" key="5">
    <source>
        <dbReference type="Pfam" id="PF01229"/>
    </source>
</evidence>
<keyword evidence="3" id="KW-0326">Glycosidase</keyword>
<dbReference type="EMBL" id="FUWO01000008">
    <property type="protein sequence ID" value="SJZ54986.1"/>
    <property type="molecule type" value="Genomic_DNA"/>
</dbReference>
<organism evidence="6 7">
    <name type="scientific">Globicatella sulfidifaciens DSM 15739</name>
    <dbReference type="NCBI Taxonomy" id="1121925"/>
    <lineage>
        <taxon>Bacteria</taxon>
        <taxon>Bacillati</taxon>
        <taxon>Bacillota</taxon>
        <taxon>Bacilli</taxon>
        <taxon>Lactobacillales</taxon>
        <taxon>Aerococcaceae</taxon>
        <taxon>Globicatella</taxon>
    </lineage>
</organism>
<dbReference type="SUPFAM" id="SSF51445">
    <property type="entry name" value="(Trans)glycosidases"/>
    <property type="match status" value="1"/>
</dbReference>
<dbReference type="OrthoDB" id="9776971at2"/>
<gene>
    <name evidence="6" type="ORF">SAMN02746011_01107</name>
</gene>
<dbReference type="Gene3D" id="3.20.20.80">
    <property type="entry name" value="Glycosidases"/>
    <property type="match status" value="1"/>
</dbReference>
<accession>A0A1T4LK35</accession>
<dbReference type="STRING" id="1121925.SAMN02746011_01107"/>
<feature type="domain" description="Glycosyl hydrolases family 39 N-terminal catalytic" evidence="5">
    <location>
        <begin position="1"/>
        <end position="448"/>
    </location>
</feature>
<evidence type="ECO:0000313" key="6">
    <source>
        <dbReference type="EMBL" id="SJZ54986.1"/>
    </source>
</evidence>
<name>A0A1T4LK35_9LACT</name>
<keyword evidence="2" id="KW-0378">Hydrolase</keyword>
<dbReference type="PANTHER" id="PTHR12631:SF10">
    <property type="entry name" value="BETA-XYLOSIDASE-LIKE PROTEIN-RELATED"/>
    <property type="match status" value="1"/>
</dbReference>
<dbReference type="Gene3D" id="2.60.40.1500">
    <property type="entry name" value="Glycosyl hydrolase domain, family 39"/>
    <property type="match status" value="1"/>
</dbReference>
<dbReference type="Proteomes" id="UP000189941">
    <property type="component" value="Unassembled WGS sequence"/>
</dbReference>
<dbReference type="AlphaFoldDB" id="A0A1T4LK35"/>
<dbReference type="InterPro" id="IPR049166">
    <property type="entry name" value="GH39_cat"/>
</dbReference>
<dbReference type="PANTHER" id="PTHR12631">
    <property type="entry name" value="ALPHA-L-IDURONIDASE"/>
    <property type="match status" value="1"/>
</dbReference>
<dbReference type="InterPro" id="IPR000514">
    <property type="entry name" value="Glyco_hydro_39"/>
</dbReference>
<evidence type="ECO:0000256" key="4">
    <source>
        <dbReference type="PIRSR" id="PIRSR600514-1"/>
    </source>
</evidence>
<dbReference type="RefSeq" id="WP_078755862.1">
    <property type="nucleotide sequence ID" value="NZ_FUWO01000008.1"/>
</dbReference>
<dbReference type="InterPro" id="IPR051923">
    <property type="entry name" value="Glycosyl_Hydrolase_39"/>
</dbReference>
<sequence>MKIELDMKSEGIQFNNHSDLCIGTGRMGLALQENYQKQLRYVQETIGFKYIRGHGLFLDDMAIYHEYQDKDGKTHVEYNFTYLDLVMDFYQEIGLKPYLELGFMPEELASGTQTVFYWKGQVTPPKDYQKWTDLVVVTLQHLMERYGEDEVLSWPIEVWNEPNLPGFWENADMEEYFKLFEVTFKAIKAFNPKFKVGGPAVCGGVEETWHPKFLEFCREREIALDYFTRHFYTIDQPTVDGHYSYTTLRNPDESLEELSVTRQTIESFEEFKGLPIHITEFNTSYRPDTPLHDTNLNAAYVAYLLSQLGDTSQLYSYWTFGDVFEEMGVPFTPFHGGFGLVANGNIPKPTYWTFYFFKQLYPNCIYRDNNVIITTDKDKNVRIVYWNFAEESLKIHFKINGMKGTQSMIHQVVSPKTTNPRKVWHDLGEPASLNKEHLTLIKQGAQPKLISDLLKDGDFEVEIKSHEIGLITLKSVKIKSDRGFYIDRI</sequence>
<keyword evidence="7" id="KW-1185">Reference proteome</keyword>
<reference evidence="7" key="1">
    <citation type="submission" date="2017-02" db="EMBL/GenBank/DDBJ databases">
        <authorList>
            <person name="Varghese N."/>
            <person name="Submissions S."/>
        </authorList>
    </citation>
    <scope>NUCLEOTIDE SEQUENCE [LARGE SCALE GENOMIC DNA]</scope>
    <source>
        <strain evidence="7">DSM 15739</strain>
    </source>
</reference>
<evidence type="ECO:0000256" key="1">
    <source>
        <dbReference type="ARBA" id="ARBA00008875"/>
    </source>
</evidence>
<evidence type="ECO:0000256" key="3">
    <source>
        <dbReference type="ARBA" id="ARBA00023295"/>
    </source>
</evidence>
<dbReference type="GO" id="GO:0005975">
    <property type="term" value="P:carbohydrate metabolic process"/>
    <property type="evidence" value="ECO:0007669"/>
    <property type="project" value="InterPro"/>
</dbReference>
<protein>
    <submittedName>
        <fullName evidence="6">Xylan 1,4-beta-xylosidase</fullName>
    </submittedName>
</protein>
<dbReference type="GO" id="GO:0004553">
    <property type="term" value="F:hydrolase activity, hydrolyzing O-glycosyl compounds"/>
    <property type="evidence" value="ECO:0007669"/>
    <property type="project" value="InterPro"/>
</dbReference>
<feature type="active site" description="Proton donor" evidence="4">
    <location>
        <position position="161"/>
    </location>
</feature>
<comment type="similarity">
    <text evidence="1">Belongs to the glycosyl hydrolase 39 family.</text>
</comment>
<proteinExistence type="inferred from homology"/>
<dbReference type="SUPFAM" id="SSF51011">
    <property type="entry name" value="Glycosyl hydrolase domain"/>
    <property type="match status" value="1"/>
</dbReference>
<evidence type="ECO:0000313" key="7">
    <source>
        <dbReference type="Proteomes" id="UP000189941"/>
    </source>
</evidence>
<dbReference type="InterPro" id="IPR017853">
    <property type="entry name" value="GH"/>
</dbReference>
<dbReference type="Pfam" id="PF01229">
    <property type="entry name" value="Glyco_hydro_39"/>
    <property type="match status" value="1"/>
</dbReference>
<evidence type="ECO:0000256" key="2">
    <source>
        <dbReference type="ARBA" id="ARBA00022801"/>
    </source>
</evidence>
<dbReference type="PRINTS" id="PR00745">
    <property type="entry name" value="GLHYDRLASE39"/>
</dbReference>